<protein>
    <submittedName>
        <fullName evidence="2">Uncharacterized protein</fullName>
    </submittedName>
</protein>
<feature type="compositionally biased region" description="Basic and acidic residues" evidence="1">
    <location>
        <begin position="168"/>
        <end position="180"/>
    </location>
</feature>
<dbReference type="Proteomes" id="UP000735302">
    <property type="component" value="Unassembled WGS sequence"/>
</dbReference>
<gene>
    <name evidence="2" type="ORF">PoB_007358900</name>
</gene>
<reference evidence="2 3" key="1">
    <citation type="journal article" date="2021" name="Elife">
        <title>Chloroplast acquisition without the gene transfer in kleptoplastic sea slugs, Plakobranchus ocellatus.</title>
        <authorList>
            <person name="Maeda T."/>
            <person name="Takahashi S."/>
            <person name="Yoshida T."/>
            <person name="Shimamura S."/>
            <person name="Takaki Y."/>
            <person name="Nagai Y."/>
            <person name="Toyoda A."/>
            <person name="Suzuki Y."/>
            <person name="Arimoto A."/>
            <person name="Ishii H."/>
            <person name="Satoh N."/>
            <person name="Nishiyama T."/>
            <person name="Hasebe M."/>
            <person name="Maruyama T."/>
            <person name="Minagawa J."/>
            <person name="Obokata J."/>
            <person name="Shigenobu S."/>
        </authorList>
    </citation>
    <scope>NUCLEOTIDE SEQUENCE [LARGE SCALE GENOMIC DNA]</scope>
</reference>
<organism evidence="2 3">
    <name type="scientific">Plakobranchus ocellatus</name>
    <dbReference type="NCBI Taxonomy" id="259542"/>
    <lineage>
        <taxon>Eukaryota</taxon>
        <taxon>Metazoa</taxon>
        <taxon>Spiralia</taxon>
        <taxon>Lophotrochozoa</taxon>
        <taxon>Mollusca</taxon>
        <taxon>Gastropoda</taxon>
        <taxon>Heterobranchia</taxon>
        <taxon>Euthyneura</taxon>
        <taxon>Panpulmonata</taxon>
        <taxon>Sacoglossa</taxon>
        <taxon>Placobranchoidea</taxon>
        <taxon>Plakobranchidae</taxon>
        <taxon>Plakobranchus</taxon>
    </lineage>
</organism>
<accession>A0AAV4DSW2</accession>
<comment type="caution">
    <text evidence="2">The sequence shown here is derived from an EMBL/GenBank/DDBJ whole genome shotgun (WGS) entry which is preliminary data.</text>
</comment>
<feature type="region of interest" description="Disordered" evidence="1">
    <location>
        <begin position="1"/>
        <end position="192"/>
    </location>
</feature>
<feature type="compositionally biased region" description="Low complexity" evidence="1">
    <location>
        <begin position="137"/>
        <end position="157"/>
    </location>
</feature>
<feature type="compositionally biased region" description="Polar residues" evidence="1">
    <location>
        <begin position="62"/>
        <end position="93"/>
    </location>
</feature>
<dbReference type="EMBL" id="BLXT01008249">
    <property type="protein sequence ID" value="GFO47084.1"/>
    <property type="molecule type" value="Genomic_DNA"/>
</dbReference>
<evidence type="ECO:0000313" key="3">
    <source>
        <dbReference type="Proteomes" id="UP000735302"/>
    </source>
</evidence>
<evidence type="ECO:0000313" key="2">
    <source>
        <dbReference type="EMBL" id="GFO47084.1"/>
    </source>
</evidence>
<keyword evidence="3" id="KW-1185">Reference proteome</keyword>
<name>A0AAV4DSW2_9GAST</name>
<feature type="compositionally biased region" description="Basic and acidic residues" evidence="1">
    <location>
        <begin position="22"/>
        <end position="39"/>
    </location>
</feature>
<evidence type="ECO:0000256" key="1">
    <source>
        <dbReference type="SAM" id="MobiDB-lite"/>
    </source>
</evidence>
<dbReference type="AlphaFoldDB" id="A0AAV4DSW2"/>
<proteinExistence type="predicted"/>
<sequence length="192" mass="21148">MSRGRLGIADLGPQFTTYCHNNKLEETPRKDSEKSERTSPLRTFPLLHPHTVTKITNKDSAPKPTNSGTQVSNIIETSGPTTTQRKQEQSQPTSDEKSKKKERKKSSKYNIGQKDNQEEAPKSLPQQKSGNGGMPESSTRSLSSSSQYSSVGSQPSSDTVYSTLTSADDPKPEESKDRKASQSQILVQLHKI</sequence>